<accession>A0ABT3HI37</accession>
<dbReference type="Pfam" id="PF00892">
    <property type="entry name" value="EamA"/>
    <property type="match status" value="2"/>
</dbReference>
<sequence length="296" mass="30614">MTFELAALAAALLWAFGGLLSAGPSQHLGAIAFNRLRMAMVFVMLAVAATLTGGWATVSSDQTLAILASGFIGIFLGDTALFLTMNRLGPRRSGILFALNAPLAALLGWLLLGEVLSARAVTGIALSVVGVVMAIVFGKRRSQLHQWETIRGPLWVGIGLGLASALSQALGSLIARPVMASGADPVAVSAIRVAIGALGLTLLMQLPVLKFRQRNPINARIVGQIALSGFVSMGVGMTLVLYALSGGEVGIISTLSATSPVLILPLLWVHTGERPSLWAFVGAGLVIAGTALIFLD</sequence>
<feature type="transmembrane region" description="Helical" evidence="1">
    <location>
        <begin position="36"/>
        <end position="58"/>
    </location>
</feature>
<dbReference type="Proteomes" id="UP001209755">
    <property type="component" value="Unassembled WGS sequence"/>
</dbReference>
<dbReference type="InterPro" id="IPR037185">
    <property type="entry name" value="EmrE-like"/>
</dbReference>
<dbReference type="RefSeq" id="WP_264603636.1">
    <property type="nucleotide sequence ID" value="NZ_JAOQNS010000018.1"/>
</dbReference>
<feature type="transmembrane region" description="Helical" evidence="1">
    <location>
        <begin position="221"/>
        <end position="244"/>
    </location>
</feature>
<keyword evidence="1" id="KW-1133">Transmembrane helix</keyword>
<proteinExistence type="predicted"/>
<feature type="transmembrane region" description="Helical" evidence="1">
    <location>
        <begin position="95"/>
        <end position="112"/>
    </location>
</feature>
<dbReference type="EMBL" id="JAOQNS010000018">
    <property type="protein sequence ID" value="MCW2310059.1"/>
    <property type="molecule type" value="Genomic_DNA"/>
</dbReference>
<organism evidence="3 4">
    <name type="scientific">Rhodobium gokarnense</name>
    <dbReference type="NCBI Taxonomy" id="364296"/>
    <lineage>
        <taxon>Bacteria</taxon>
        <taxon>Pseudomonadati</taxon>
        <taxon>Pseudomonadota</taxon>
        <taxon>Alphaproteobacteria</taxon>
        <taxon>Hyphomicrobiales</taxon>
        <taxon>Rhodobiaceae</taxon>
        <taxon>Rhodobium</taxon>
    </lineage>
</organism>
<dbReference type="PANTHER" id="PTHR22911">
    <property type="entry name" value="ACYL-MALONYL CONDENSING ENZYME-RELATED"/>
    <property type="match status" value="1"/>
</dbReference>
<feature type="domain" description="EamA" evidence="2">
    <location>
        <begin position="156"/>
        <end position="294"/>
    </location>
</feature>
<feature type="transmembrane region" description="Helical" evidence="1">
    <location>
        <begin position="64"/>
        <end position="83"/>
    </location>
</feature>
<comment type="caution">
    <text evidence="3">The sequence shown here is derived from an EMBL/GenBank/DDBJ whole genome shotgun (WGS) entry which is preliminary data.</text>
</comment>
<name>A0ABT3HI37_9HYPH</name>
<dbReference type="PANTHER" id="PTHR22911:SF137">
    <property type="entry name" value="SOLUTE CARRIER FAMILY 35 MEMBER G2-RELATED"/>
    <property type="match status" value="1"/>
</dbReference>
<feature type="transmembrane region" description="Helical" evidence="1">
    <location>
        <begin position="118"/>
        <end position="138"/>
    </location>
</feature>
<keyword evidence="1" id="KW-0812">Transmembrane</keyword>
<gene>
    <name evidence="3" type="ORF">M2319_004424</name>
</gene>
<evidence type="ECO:0000313" key="3">
    <source>
        <dbReference type="EMBL" id="MCW2310059.1"/>
    </source>
</evidence>
<feature type="transmembrane region" description="Helical" evidence="1">
    <location>
        <begin position="6"/>
        <end position="24"/>
    </location>
</feature>
<evidence type="ECO:0000313" key="4">
    <source>
        <dbReference type="Proteomes" id="UP001209755"/>
    </source>
</evidence>
<reference evidence="4" key="1">
    <citation type="submission" date="2023-07" db="EMBL/GenBank/DDBJ databases">
        <title>Genome sequencing of Purple Non-Sulfur Bacteria from various extreme environments.</title>
        <authorList>
            <person name="Mayer M."/>
        </authorList>
    </citation>
    <scope>NUCLEOTIDE SEQUENCE [LARGE SCALE GENOMIC DNA]</scope>
    <source>
        <strain evidence="4">DSM 17935</strain>
    </source>
</reference>
<feature type="transmembrane region" description="Helical" evidence="1">
    <location>
        <begin position="276"/>
        <end position="295"/>
    </location>
</feature>
<protein>
    <submittedName>
        <fullName evidence="3">Drug/metabolite transporter (DMT)-like permease</fullName>
    </submittedName>
</protein>
<feature type="transmembrane region" description="Helical" evidence="1">
    <location>
        <begin position="190"/>
        <end position="209"/>
    </location>
</feature>
<feature type="domain" description="EamA" evidence="2">
    <location>
        <begin position="4"/>
        <end position="134"/>
    </location>
</feature>
<keyword evidence="4" id="KW-1185">Reference proteome</keyword>
<feature type="transmembrane region" description="Helical" evidence="1">
    <location>
        <begin position="150"/>
        <end position="170"/>
    </location>
</feature>
<evidence type="ECO:0000259" key="2">
    <source>
        <dbReference type="Pfam" id="PF00892"/>
    </source>
</evidence>
<dbReference type="SUPFAM" id="SSF103481">
    <property type="entry name" value="Multidrug resistance efflux transporter EmrE"/>
    <property type="match status" value="2"/>
</dbReference>
<feature type="transmembrane region" description="Helical" evidence="1">
    <location>
        <begin position="250"/>
        <end position="269"/>
    </location>
</feature>
<keyword evidence="1" id="KW-0472">Membrane</keyword>
<evidence type="ECO:0000256" key="1">
    <source>
        <dbReference type="SAM" id="Phobius"/>
    </source>
</evidence>
<dbReference type="InterPro" id="IPR000620">
    <property type="entry name" value="EamA_dom"/>
</dbReference>